<reference evidence="2" key="1">
    <citation type="submission" date="2022-09" db="EMBL/GenBank/DDBJ databases">
        <title>Actin cytoskeleton and complex cell architecture in an #Asgard archaeon.</title>
        <authorList>
            <person name="Ponce Toledo R.I."/>
            <person name="Schleper C."/>
            <person name="Rodrigues Oliveira T."/>
            <person name="Wollweber F."/>
            <person name="Xu J."/>
            <person name="Rittmann S."/>
            <person name="Klingl A."/>
            <person name="Pilhofer M."/>
        </authorList>
    </citation>
    <scope>NUCLEOTIDE SEQUENCE</scope>
    <source>
        <strain evidence="2">B-35</strain>
    </source>
</reference>
<evidence type="ECO:0008006" key="4">
    <source>
        <dbReference type="Google" id="ProtNLM"/>
    </source>
</evidence>
<dbReference type="Proteomes" id="UP001208689">
    <property type="component" value="Chromosome"/>
</dbReference>
<name>A0ABY6HPE9_9ARCH</name>
<protein>
    <recommendedName>
        <fullName evidence="4">Transcription regulator PadR N-terminal domain-containing protein</fullName>
    </recommendedName>
</protein>
<accession>A0ABY6HPE9</accession>
<dbReference type="EMBL" id="CP104013">
    <property type="protein sequence ID" value="UYP45213.1"/>
    <property type="molecule type" value="Genomic_DNA"/>
</dbReference>
<evidence type="ECO:0000256" key="1">
    <source>
        <dbReference type="SAM" id="MobiDB-lite"/>
    </source>
</evidence>
<dbReference type="InterPro" id="IPR036390">
    <property type="entry name" value="WH_DNA-bd_sf"/>
</dbReference>
<keyword evidence="3" id="KW-1185">Reference proteome</keyword>
<sequence>MSDPKTKNGSRKRDDRMYHDDDQRRNPSPHHHRKGTHPLQRRFLRRFGPMGNPRMMKRDEVYRDLKELFILSALEDAPSGLSGMELQKMHGMPRGNMLRGLKILEDQKFVELANPSLEGKKSNLYQLTKEGKNYLEVLKERAAERNILLEEIAPIGKYGFPMRGRGPRRLMHDQIATFTSKEDTLDYFRGMRHQLNRHIRHMNQRLTFIAEDKKELDELIHQLEDLESFNVEEVKKLVKKCMRRPTPPLDTEE</sequence>
<evidence type="ECO:0000313" key="2">
    <source>
        <dbReference type="EMBL" id="UYP45213.1"/>
    </source>
</evidence>
<organism evidence="2 3">
    <name type="scientific">Candidatus Lokiarchaeum ossiferum</name>
    <dbReference type="NCBI Taxonomy" id="2951803"/>
    <lineage>
        <taxon>Archaea</taxon>
        <taxon>Promethearchaeati</taxon>
        <taxon>Promethearchaeota</taxon>
        <taxon>Promethearchaeia</taxon>
        <taxon>Promethearchaeales</taxon>
        <taxon>Promethearchaeaceae</taxon>
        <taxon>Candidatus Lokiarchaeum</taxon>
    </lineage>
</organism>
<proteinExistence type="predicted"/>
<gene>
    <name evidence="2" type="ORF">NEF87_001498</name>
</gene>
<feature type="region of interest" description="Disordered" evidence="1">
    <location>
        <begin position="1"/>
        <end position="42"/>
    </location>
</feature>
<feature type="compositionally biased region" description="Basic and acidic residues" evidence="1">
    <location>
        <begin position="1"/>
        <end position="25"/>
    </location>
</feature>
<feature type="compositionally biased region" description="Basic residues" evidence="1">
    <location>
        <begin position="27"/>
        <end position="42"/>
    </location>
</feature>
<dbReference type="SUPFAM" id="SSF46785">
    <property type="entry name" value="Winged helix' DNA-binding domain"/>
    <property type="match status" value="1"/>
</dbReference>
<dbReference type="Gene3D" id="1.10.10.10">
    <property type="entry name" value="Winged helix-like DNA-binding domain superfamily/Winged helix DNA-binding domain"/>
    <property type="match status" value="1"/>
</dbReference>
<dbReference type="InterPro" id="IPR036388">
    <property type="entry name" value="WH-like_DNA-bd_sf"/>
</dbReference>
<evidence type="ECO:0000313" key="3">
    <source>
        <dbReference type="Proteomes" id="UP001208689"/>
    </source>
</evidence>